<dbReference type="Gene3D" id="2.60.40.10">
    <property type="entry name" value="Immunoglobulins"/>
    <property type="match status" value="2"/>
</dbReference>
<keyword evidence="1" id="KW-0732">Signal</keyword>
<gene>
    <name evidence="3" type="ORF">KUDE01_021571</name>
</gene>
<dbReference type="Proteomes" id="UP001228049">
    <property type="component" value="Unassembled WGS sequence"/>
</dbReference>
<comment type="caution">
    <text evidence="3">The sequence shown here is derived from an EMBL/GenBank/DDBJ whole genome shotgun (WGS) entry which is preliminary data.</text>
</comment>
<dbReference type="InterPro" id="IPR013783">
    <property type="entry name" value="Ig-like_fold"/>
</dbReference>
<dbReference type="SUPFAM" id="SSF48726">
    <property type="entry name" value="Immunoglobulin"/>
    <property type="match status" value="2"/>
</dbReference>
<evidence type="ECO:0000313" key="4">
    <source>
        <dbReference type="Proteomes" id="UP001228049"/>
    </source>
</evidence>
<evidence type="ECO:0000313" key="3">
    <source>
        <dbReference type="EMBL" id="KAK1896123.1"/>
    </source>
</evidence>
<dbReference type="InterPro" id="IPR003599">
    <property type="entry name" value="Ig_sub"/>
</dbReference>
<feature type="domain" description="Ig-like" evidence="2">
    <location>
        <begin position="6"/>
        <end position="110"/>
    </location>
</feature>
<dbReference type="PROSITE" id="PS50835">
    <property type="entry name" value="IG_LIKE"/>
    <property type="match status" value="2"/>
</dbReference>
<dbReference type="InterPro" id="IPR007110">
    <property type="entry name" value="Ig-like_dom"/>
</dbReference>
<dbReference type="SMART" id="SM00409">
    <property type="entry name" value="IG"/>
    <property type="match status" value="1"/>
</dbReference>
<protein>
    <submittedName>
        <fullName evidence="3">Hemicentin-1</fullName>
    </submittedName>
</protein>
<dbReference type="AlphaFoldDB" id="A0AAD9C7X8"/>
<sequence>MLKLLPLLRLCVCAAALLVQTPPSVRVTPGSEVTLICDITEMGGSCSQVVWLRVGQVSWMNLRKTYSSQNETVCQLQISSAALQDAGRYYCVFVNGPMLLGGGGSTLSVTDSVQQSPAVDLLLPADQHLAPPLPVPLVCVASGLDDPGRARLDWELDGEGETLSPRTLSAGDAGVLSVRVEVPAEIWAGGAEVSCILTDGELEIRKTVSRTNREYPVRSTKTGS</sequence>
<reference evidence="3" key="1">
    <citation type="submission" date="2023-04" db="EMBL/GenBank/DDBJ databases">
        <title>Chromosome-level genome of Chaenocephalus aceratus.</title>
        <authorList>
            <person name="Park H."/>
        </authorList>
    </citation>
    <scope>NUCLEOTIDE SEQUENCE</scope>
    <source>
        <strain evidence="3">DE</strain>
        <tissue evidence="3">Muscle</tissue>
    </source>
</reference>
<organism evidence="3 4">
    <name type="scientific">Dissostichus eleginoides</name>
    <name type="common">Patagonian toothfish</name>
    <name type="synonym">Dissostichus amissus</name>
    <dbReference type="NCBI Taxonomy" id="100907"/>
    <lineage>
        <taxon>Eukaryota</taxon>
        <taxon>Metazoa</taxon>
        <taxon>Chordata</taxon>
        <taxon>Craniata</taxon>
        <taxon>Vertebrata</taxon>
        <taxon>Euteleostomi</taxon>
        <taxon>Actinopterygii</taxon>
        <taxon>Neopterygii</taxon>
        <taxon>Teleostei</taxon>
        <taxon>Neoteleostei</taxon>
        <taxon>Acanthomorphata</taxon>
        <taxon>Eupercaria</taxon>
        <taxon>Perciformes</taxon>
        <taxon>Notothenioidei</taxon>
        <taxon>Nototheniidae</taxon>
        <taxon>Dissostichus</taxon>
    </lineage>
</organism>
<dbReference type="EMBL" id="JASDAP010000010">
    <property type="protein sequence ID" value="KAK1896123.1"/>
    <property type="molecule type" value="Genomic_DNA"/>
</dbReference>
<feature type="domain" description="Ig-like" evidence="2">
    <location>
        <begin position="117"/>
        <end position="209"/>
    </location>
</feature>
<name>A0AAD9C7X8_DISEL</name>
<proteinExistence type="predicted"/>
<evidence type="ECO:0000259" key="2">
    <source>
        <dbReference type="PROSITE" id="PS50835"/>
    </source>
</evidence>
<evidence type="ECO:0000256" key="1">
    <source>
        <dbReference type="SAM" id="SignalP"/>
    </source>
</evidence>
<dbReference type="InterPro" id="IPR036179">
    <property type="entry name" value="Ig-like_dom_sf"/>
</dbReference>
<feature type="signal peptide" evidence="1">
    <location>
        <begin position="1"/>
        <end position="16"/>
    </location>
</feature>
<accession>A0AAD9C7X8</accession>
<feature type="chain" id="PRO_5042204029" evidence="1">
    <location>
        <begin position="17"/>
        <end position="224"/>
    </location>
</feature>
<dbReference type="Pfam" id="PF13927">
    <property type="entry name" value="Ig_3"/>
    <property type="match status" value="1"/>
</dbReference>
<keyword evidence="4" id="KW-1185">Reference proteome</keyword>